<evidence type="ECO:0000256" key="1">
    <source>
        <dbReference type="SAM" id="SignalP"/>
    </source>
</evidence>
<dbReference type="Proteomes" id="UP000019322">
    <property type="component" value="Chromosome"/>
</dbReference>
<dbReference type="KEGG" id="smul:SMUL_3253"/>
<keyword evidence="1" id="KW-0732">Signal</keyword>
<organism evidence="2 3">
    <name type="scientific">Sulfurospirillum multivorans (strain DM 12446 / JCM 15788 / NBRC 109480)</name>
    <dbReference type="NCBI Taxonomy" id="1150621"/>
    <lineage>
        <taxon>Bacteria</taxon>
        <taxon>Pseudomonadati</taxon>
        <taxon>Campylobacterota</taxon>
        <taxon>Epsilonproteobacteria</taxon>
        <taxon>Campylobacterales</taxon>
        <taxon>Sulfurospirillaceae</taxon>
        <taxon>Sulfurospirillum</taxon>
    </lineage>
</organism>
<name>A0AA86AQ86_SULMK</name>
<sequence length="129" mass="14496">MKKMTLLLVLLAVSVCAESIEKKGFLTSKWCAQNGYFSDCRLESFVCGSGECFKSWEFGDNVTDELVLFVHNEQKSYAIDYSAIPRYKLDEPMNMNEVTITGELRDDTIVASGFKAPPPPQKSFFKGCL</sequence>
<feature type="chain" id="PRO_5041692777" evidence="1">
    <location>
        <begin position="18"/>
        <end position="129"/>
    </location>
</feature>
<evidence type="ECO:0000313" key="3">
    <source>
        <dbReference type="Proteomes" id="UP000019322"/>
    </source>
</evidence>
<dbReference type="AlphaFoldDB" id="A0AA86AQ86"/>
<accession>A0AA86AQ86</accession>
<dbReference type="RefSeq" id="WP_025346298.1">
    <property type="nucleotide sequence ID" value="NZ_CP007201.1"/>
</dbReference>
<dbReference type="EMBL" id="CP007201">
    <property type="protein sequence ID" value="AHJ14479.1"/>
    <property type="molecule type" value="Genomic_DNA"/>
</dbReference>
<feature type="signal peptide" evidence="1">
    <location>
        <begin position="1"/>
        <end position="17"/>
    </location>
</feature>
<gene>
    <name evidence="2" type="ORF">SMUL_3253</name>
</gene>
<protein>
    <submittedName>
        <fullName evidence="2">Periplasmic protein</fullName>
    </submittedName>
</protein>
<reference evidence="2 3" key="1">
    <citation type="journal article" date="2014" name="Environ. Microbiol.">
        <title>Insights into organohalide respiration and the versatile catabolism of Sulfurospirillum multivorans gained from comparative genomics and physiological studies.</title>
        <authorList>
            <person name="Goris T."/>
            <person name="Schubert T."/>
            <person name="Gadkari J."/>
            <person name="Wubet T."/>
            <person name="Tarkka M."/>
            <person name="Buscot F."/>
            <person name="Adrian L."/>
            <person name="Diekert G."/>
        </authorList>
    </citation>
    <scope>NUCLEOTIDE SEQUENCE [LARGE SCALE GENOMIC DNA]</scope>
    <source>
        <strain evidence="3">DM 12446 / JCM 15788 / NBRC 109480</strain>
    </source>
</reference>
<proteinExistence type="predicted"/>
<evidence type="ECO:0000313" key="2">
    <source>
        <dbReference type="EMBL" id="AHJ14479.1"/>
    </source>
</evidence>